<dbReference type="Proteomes" id="UP000001194">
    <property type="component" value="Unassembled WGS sequence"/>
</dbReference>
<dbReference type="GeneID" id="6086480"/>
<keyword evidence="3" id="KW-1185">Reference proteome</keyword>
<gene>
    <name evidence="1" type="ORF">LACBIDRAFT_299528</name>
    <name evidence="2" type="ORF">LACBIDRAFT_314678</name>
</gene>
<dbReference type="RefSeq" id="XP_001889205.1">
    <property type="nucleotide sequence ID" value="XM_001889170.1"/>
</dbReference>
<proteinExistence type="predicted"/>
<reference evidence="2 3" key="1">
    <citation type="journal article" date="2008" name="Nature">
        <title>The genome of Laccaria bicolor provides insights into mycorrhizal symbiosis.</title>
        <authorList>
            <person name="Martin F."/>
            <person name="Aerts A."/>
            <person name="Ahren D."/>
            <person name="Brun A."/>
            <person name="Danchin E.G.J."/>
            <person name="Duchaussoy F."/>
            <person name="Gibon J."/>
            <person name="Kohler A."/>
            <person name="Lindquist E."/>
            <person name="Pereda V."/>
            <person name="Salamov A."/>
            <person name="Shapiro H.J."/>
            <person name="Wuyts J."/>
            <person name="Blaudez D."/>
            <person name="Buee M."/>
            <person name="Brokstein P."/>
            <person name="Canbaeck B."/>
            <person name="Cohen D."/>
            <person name="Courty P.E."/>
            <person name="Coutinho P.M."/>
            <person name="Delaruelle C."/>
            <person name="Detter J.C."/>
            <person name="Deveau A."/>
            <person name="DiFazio S."/>
            <person name="Duplessis S."/>
            <person name="Fraissinet-Tachet L."/>
            <person name="Lucic E."/>
            <person name="Frey-Klett P."/>
            <person name="Fourrey C."/>
            <person name="Feussner I."/>
            <person name="Gay G."/>
            <person name="Grimwood J."/>
            <person name="Hoegger P.J."/>
            <person name="Jain P."/>
            <person name="Kilaru S."/>
            <person name="Labbe J."/>
            <person name="Lin Y.C."/>
            <person name="Legue V."/>
            <person name="Le Tacon F."/>
            <person name="Marmeisse R."/>
            <person name="Melayah D."/>
            <person name="Montanini B."/>
            <person name="Muratet M."/>
            <person name="Nehls U."/>
            <person name="Niculita-Hirzel H."/>
            <person name="Oudot-Le Secq M.P."/>
            <person name="Peter M."/>
            <person name="Quesneville H."/>
            <person name="Rajashekar B."/>
            <person name="Reich M."/>
            <person name="Rouhier N."/>
            <person name="Schmutz J."/>
            <person name="Yin T."/>
            <person name="Chalot M."/>
            <person name="Henrissat B."/>
            <person name="Kuees U."/>
            <person name="Lucas S."/>
            <person name="Van de Peer Y."/>
            <person name="Podila G.K."/>
            <person name="Polle A."/>
            <person name="Pukkila P.J."/>
            <person name="Richardson P.M."/>
            <person name="Rouze P."/>
            <person name="Sanders I.R."/>
            <person name="Stajich J.E."/>
            <person name="Tunlid A."/>
            <person name="Tuskan G."/>
            <person name="Grigoriev I.V."/>
        </authorList>
    </citation>
    <scope>NUCLEOTIDE SEQUENCE [LARGE SCALE GENOMIC DNA]</scope>
    <source>
        <strain evidence="3">S238N-H82 / ATCC MYA-4686</strain>
    </source>
</reference>
<sequence>MSESSLLLSYHDYHLASVYSSFSPESLQRFRFLTLRNLVKDLTTYSTDLTQAKNPNHRWGEMVTYLPVKRSPLFLVVSVIPKKEQIDVERNSGPL</sequence>
<dbReference type="RefSeq" id="XP_001890829.1">
    <property type="nucleotide sequence ID" value="XM_001890794.1"/>
</dbReference>
<dbReference type="EMBL" id="DS547253">
    <property type="protein sequence ID" value="EDQ98524.1"/>
    <property type="molecule type" value="Genomic_DNA"/>
</dbReference>
<evidence type="ECO:0000313" key="1">
    <source>
        <dbReference type="EMBL" id="EDQ98524.1"/>
    </source>
</evidence>
<dbReference type="HOGENOM" id="CLU_2373154_0_0_1"/>
<protein>
    <submittedName>
        <fullName evidence="2">Predicted protein</fullName>
    </submittedName>
</protein>
<dbReference type="EMBL" id="DS547153">
    <property type="protein sequence ID" value="EDR00148.1"/>
    <property type="molecule type" value="Genomic_DNA"/>
</dbReference>
<dbReference type="KEGG" id="lbc:LACBIDRAFT_314678"/>
<dbReference type="AlphaFoldDB" id="B0DZ06"/>
<dbReference type="InParanoid" id="B0DZ06"/>
<dbReference type="KEGG" id="lbc:LACBIDRAFT_299528"/>
<dbReference type="GeneID" id="6084814"/>
<organism evidence="3">
    <name type="scientific">Laccaria bicolor (strain S238N-H82 / ATCC MYA-4686)</name>
    <name type="common">Bicoloured deceiver</name>
    <name type="synonym">Laccaria laccata var. bicolor</name>
    <dbReference type="NCBI Taxonomy" id="486041"/>
    <lineage>
        <taxon>Eukaryota</taxon>
        <taxon>Fungi</taxon>
        <taxon>Dikarya</taxon>
        <taxon>Basidiomycota</taxon>
        <taxon>Agaricomycotina</taxon>
        <taxon>Agaricomycetes</taxon>
        <taxon>Agaricomycetidae</taxon>
        <taxon>Agaricales</taxon>
        <taxon>Agaricineae</taxon>
        <taxon>Hydnangiaceae</taxon>
        <taxon>Laccaria</taxon>
    </lineage>
</organism>
<evidence type="ECO:0000313" key="3">
    <source>
        <dbReference type="Proteomes" id="UP000001194"/>
    </source>
</evidence>
<evidence type="ECO:0000313" key="2">
    <source>
        <dbReference type="EMBL" id="EDR00148.1"/>
    </source>
</evidence>
<accession>B0DZ06</accession>
<name>B0DZ06_LACBS</name>